<dbReference type="InterPro" id="IPR006035">
    <property type="entry name" value="Ureohydrolase"/>
</dbReference>
<evidence type="ECO:0000256" key="12">
    <source>
        <dbReference type="RuleBase" id="RU003684"/>
    </source>
</evidence>
<evidence type="ECO:0000256" key="9">
    <source>
        <dbReference type="NCBIfam" id="TIGR01229"/>
    </source>
</evidence>
<dbReference type="SUPFAM" id="SSF52768">
    <property type="entry name" value="Arginase/deacetylase"/>
    <property type="match status" value="1"/>
</dbReference>
<dbReference type="PIRSF" id="PIRSF036979">
    <property type="entry name" value="Arginase"/>
    <property type="match status" value="1"/>
</dbReference>
<dbReference type="PANTHER" id="PTHR43782:SF3">
    <property type="entry name" value="ARGINASE"/>
    <property type="match status" value="1"/>
</dbReference>
<evidence type="ECO:0000256" key="11">
    <source>
        <dbReference type="PROSITE-ProRule" id="PRU00742"/>
    </source>
</evidence>
<proteinExistence type="inferred from homology"/>
<evidence type="ECO:0000256" key="3">
    <source>
        <dbReference type="ARBA" id="ARBA00018123"/>
    </source>
</evidence>
<dbReference type="PANTHER" id="PTHR43782">
    <property type="entry name" value="ARGINASE"/>
    <property type="match status" value="1"/>
</dbReference>
<dbReference type="EMBL" id="CP009933">
    <property type="protein sequence ID" value="AKA68616.1"/>
    <property type="molecule type" value="Genomic_DNA"/>
</dbReference>
<dbReference type="InterPro" id="IPR014033">
    <property type="entry name" value="Arginase"/>
</dbReference>
<keyword evidence="4 13" id="KW-0056">Arginine metabolism</keyword>
<dbReference type="GO" id="GO:0000050">
    <property type="term" value="P:urea cycle"/>
    <property type="evidence" value="ECO:0007669"/>
    <property type="project" value="UniProtKB-UniPathway"/>
</dbReference>
<dbReference type="PROSITE" id="PS01053">
    <property type="entry name" value="ARGINASE_1"/>
    <property type="match status" value="1"/>
</dbReference>
<dbReference type="PROSITE" id="PS51409">
    <property type="entry name" value="ARGINASE_2"/>
    <property type="match status" value="1"/>
</dbReference>
<keyword evidence="5 10" id="KW-0479">Metal-binding</keyword>
<protein>
    <recommendedName>
        <fullName evidence="3 9">Arginase</fullName>
        <ecNumber evidence="2 9">3.5.3.1</ecNumber>
    </recommendedName>
</protein>
<evidence type="ECO:0000256" key="8">
    <source>
        <dbReference type="ARBA" id="ARBA00047391"/>
    </source>
</evidence>
<dbReference type="GO" id="GO:0004053">
    <property type="term" value="F:arginase activity"/>
    <property type="evidence" value="ECO:0007669"/>
    <property type="project" value="UniProtKB-UniRule"/>
</dbReference>
<dbReference type="InterPro" id="IPR023696">
    <property type="entry name" value="Ureohydrolase_dom_sf"/>
</dbReference>
<dbReference type="HOGENOM" id="CLU_039478_6_2_9"/>
<dbReference type="InterPro" id="IPR020855">
    <property type="entry name" value="Ureohydrolase_Mn_BS"/>
</dbReference>
<evidence type="ECO:0000256" key="7">
    <source>
        <dbReference type="ARBA" id="ARBA00023211"/>
    </source>
</evidence>
<evidence type="ECO:0000256" key="6">
    <source>
        <dbReference type="ARBA" id="ARBA00022801"/>
    </source>
</evidence>
<dbReference type="RefSeq" id="WP_029160039.1">
    <property type="nucleotide sequence ID" value="NZ_CP009933.1"/>
</dbReference>
<dbReference type="STRING" id="1548.CSCA_1491"/>
<keyword evidence="15" id="KW-1185">Reference proteome</keyword>
<feature type="binding site" evidence="10">
    <location>
        <position position="229"/>
    </location>
    <ligand>
        <name>Mn(2+)</name>
        <dbReference type="ChEBI" id="CHEBI:29035"/>
        <label>1</label>
    </ligand>
</feature>
<evidence type="ECO:0000256" key="4">
    <source>
        <dbReference type="ARBA" id="ARBA00022503"/>
    </source>
</evidence>
<dbReference type="Pfam" id="PF00491">
    <property type="entry name" value="Arginase"/>
    <property type="match status" value="1"/>
</dbReference>
<keyword evidence="6 12" id="KW-0378">Hydrolase</keyword>
<comment type="catalytic activity">
    <reaction evidence="8 13">
        <text>L-arginine + H2O = urea + L-ornithine</text>
        <dbReference type="Rhea" id="RHEA:20569"/>
        <dbReference type="ChEBI" id="CHEBI:15377"/>
        <dbReference type="ChEBI" id="CHEBI:16199"/>
        <dbReference type="ChEBI" id="CHEBI:32682"/>
        <dbReference type="ChEBI" id="CHEBI:46911"/>
        <dbReference type="EC" id="3.5.3.1"/>
    </reaction>
</comment>
<evidence type="ECO:0000313" key="15">
    <source>
        <dbReference type="Proteomes" id="UP000033115"/>
    </source>
</evidence>
<dbReference type="GO" id="GO:0006525">
    <property type="term" value="P:arginine metabolic process"/>
    <property type="evidence" value="ECO:0007669"/>
    <property type="project" value="UniProtKB-KW"/>
</dbReference>
<evidence type="ECO:0000256" key="13">
    <source>
        <dbReference type="RuleBase" id="RU361159"/>
    </source>
</evidence>
<dbReference type="EC" id="3.5.3.1" evidence="2 9"/>
<evidence type="ECO:0000256" key="1">
    <source>
        <dbReference type="ARBA" id="ARBA00005098"/>
    </source>
</evidence>
<feature type="binding site" evidence="10">
    <location>
        <position position="99"/>
    </location>
    <ligand>
        <name>Mn(2+)</name>
        <dbReference type="ChEBI" id="CHEBI:29035"/>
        <label>1</label>
    </ligand>
</feature>
<comment type="cofactor">
    <cofactor evidence="10 13">
        <name>Mn(2+)</name>
        <dbReference type="ChEBI" id="CHEBI:29035"/>
    </cofactor>
    <text evidence="10 13">Binds 2 manganese ions per subunit.</text>
</comment>
<organism evidence="14 15">
    <name type="scientific">Clostridium scatologenes</name>
    <dbReference type="NCBI Taxonomy" id="1548"/>
    <lineage>
        <taxon>Bacteria</taxon>
        <taxon>Bacillati</taxon>
        <taxon>Bacillota</taxon>
        <taxon>Clostridia</taxon>
        <taxon>Eubacteriales</taxon>
        <taxon>Clostridiaceae</taxon>
        <taxon>Clostridium</taxon>
    </lineage>
</organism>
<accession>A0A0E3GQI2</accession>
<comment type="pathway">
    <text evidence="1">Nitrogen metabolism; urea cycle; L-ornithine and urea from L-arginine: step 1/1.</text>
</comment>
<sequence length="299" mass="33256">MNISLIGVPIFFGSDKKGVEFGPDKLREKGIIDILTRNNHTVYDCGNLYVENINEEQKFNFHPTMKYLKPILDVNKNLAHQVYSALTSDSFPLVIGGDHSLGLGSISGASKYNSDTAVIWIDAHGDINTHETSMTGNIHGMPLAAAMGIGFNELTDLYYKGTKVDSKNVFIIGARDLDEGEKALIKSKNLNVYSTEDVKNIGMERISEEVHSKIKENGIKRIHLSFDIDCLDPSLVPGTGTPVKNGMSLDHAKYLLKYLMETKLVKSMDFVELNPVLDKNDSTADMCIDLLDWTFKHLK</sequence>
<keyword evidence="7 10" id="KW-0464">Manganese</keyword>
<dbReference type="CDD" id="cd09989">
    <property type="entry name" value="Arginase"/>
    <property type="match status" value="1"/>
</dbReference>
<reference evidence="14 15" key="1">
    <citation type="journal article" date="2015" name="J. Biotechnol.">
        <title>Complete genome sequence of a malodorant-producing acetogen, Clostridium scatologenes ATCC 25775(T).</title>
        <authorList>
            <person name="Zhu Z."/>
            <person name="Guo T."/>
            <person name="Zheng H."/>
            <person name="Song T."/>
            <person name="Ouyang P."/>
            <person name="Xie J."/>
        </authorList>
    </citation>
    <scope>NUCLEOTIDE SEQUENCE [LARGE SCALE GENOMIC DNA]</scope>
    <source>
        <strain evidence="14 15">ATCC 25775</strain>
    </source>
</reference>
<feature type="binding site" evidence="10">
    <location>
        <position position="124"/>
    </location>
    <ligand>
        <name>Mn(2+)</name>
        <dbReference type="ChEBI" id="CHEBI:29035"/>
        <label>2</label>
    </ligand>
</feature>
<dbReference type="KEGG" id="csq:CSCA_1491"/>
<dbReference type="Proteomes" id="UP000033115">
    <property type="component" value="Chromosome"/>
</dbReference>
<name>A0A0E3GQI2_CLOSL</name>
<dbReference type="GO" id="GO:0005737">
    <property type="term" value="C:cytoplasm"/>
    <property type="evidence" value="ECO:0007669"/>
    <property type="project" value="TreeGrafter"/>
</dbReference>
<comment type="similarity">
    <text evidence="11 12">Belongs to the arginase family.</text>
</comment>
<dbReference type="UniPathway" id="UPA00158">
    <property type="reaction ID" value="UER00270"/>
</dbReference>
<gene>
    <name evidence="14" type="ORF">CSCA_1491</name>
</gene>
<feature type="binding site" evidence="10">
    <location>
        <position position="126"/>
    </location>
    <ligand>
        <name>Mn(2+)</name>
        <dbReference type="ChEBI" id="CHEBI:29035"/>
        <label>2</label>
    </ligand>
</feature>
<dbReference type="FunFam" id="3.40.800.10:FF:000012">
    <property type="entry name" value="Arginase"/>
    <property type="match status" value="1"/>
</dbReference>
<evidence type="ECO:0000256" key="5">
    <source>
        <dbReference type="ARBA" id="ARBA00022723"/>
    </source>
</evidence>
<dbReference type="PRINTS" id="PR00116">
    <property type="entry name" value="ARGINASE"/>
</dbReference>
<dbReference type="GO" id="GO:0030145">
    <property type="term" value="F:manganese ion binding"/>
    <property type="evidence" value="ECO:0007669"/>
    <property type="project" value="TreeGrafter"/>
</dbReference>
<dbReference type="Gene3D" id="3.40.800.10">
    <property type="entry name" value="Ureohydrolase domain"/>
    <property type="match status" value="1"/>
</dbReference>
<feature type="binding site" evidence="10">
    <location>
        <position position="227"/>
    </location>
    <ligand>
        <name>Mn(2+)</name>
        <dbReference type="ChEBI" id="CHEBI:29035"/>
        <label>1</label>
    </ligand>
</feature>
<feature type="binding site" evidence="10">
    <location>
        <position position="122"/>
    </location>
    <ligand>
        <name>Mn(2+)</name>
        <dbReference type="ChEBI" id="CHEBI:29035"/>
        <label>1</label>
    </ligand>
</feature>
<dbReference type="NCBIfam" id="TIGR01229">
    <property type="entry name" value="rocF_arginase"/>
    <property type="match status" value="1"/>
</dbReference>
<evidence type="ECO:0000256" key="2">
    <source>
        <dbReference type="ARBA" id="ARBA00012168"/>
    </source>
</evidence>
<evidence type="ECO:0000313" key="14">
    <source>
        <dbReference type="EMBL" id="AKA68616.1"/>
    </source>
</evidence>
<evidence type="ECO:0000256" key="10">
    <source>
        <dbReference type="PIRSR" id="PIRSR036979-1"/>
    </source>
</evidence>
<dbReference type="AlphaFoldDB" id="A0A0E3GQI2"/>